<evidence type="ECO:0000313" key="1">
    <source>
        <dbReference type="EMBL" id="RAL68907.1"/>
    </source>
</evidence>
<evidence type="ECO:0000313" key="2">
    <source>
        <dbReference type="Proteomes" id="UP000249146"/>
    </source>
</evidence>
<reference evidence="1 2" key="1">
    <citation type="submission" date="2018-05" db="EMBL/GenBank/DDBJ databases">
        <title>Draft genome sequences of Dehalococcoides mccartyi strains RC and KS.</title>
        <authorList>
            <person name="Higgins S.A."/>
            <person name="Padilla-Crespo E."/>
            <person name="Loeffler F.E."/>
        </authorList>
    </citation>
    <scope>NUCLEOTIDE SEQUENCE [LARGE SCALE GENOMIC DNA]</scope>
    <source>
        <strain evidence="1 2">RC</strain>
    </source>
</reference>
<organism evidence="1 2">
    <name type="scientific">Dehalococcoides mccartyi</name>
    <dbReference type="NCBI Taxonomy" id="61435"/>
    <lineage>
        <taxon>Bacteria</taxon>
        <taxon>Bacillati</taxon>
        <taxon>Chloroflexota</taxon>
        <taxon>Dehalococcoidia</taxon>
        <taxon>Dehalococcoidales</taxon>
        <taxon>Dehalococcoidaceae</taxon>
        <taxon>Dehalococcoides</taxon>
    </lineage>
</organism>
<dbReference type="InterPro" id="IPR024422">
    <property type="entry name" value="Protein_unknown_function_OB"/>
</dbReference>
<protein>
    <submittedName>
        <fullName evidence="1">Uncharacterized protein</fullName>
    </submittedName>
</protein>
<comment type="caution">
    <text evidence="1">The sequence shown here is derived from an EMBL/GenBank/DDBJ whole genome shotgun (WGS) entry which is preliminary data.</text>
</comment>
<proteinExistence type="predicted"/>
<dbReference type="AlphaFoldDB" id="A0A328EK55"/>
<gene>
    <name evidence="1" type="ORF">C1G87_1378</name>
</gene>
<accession>A0A328EK55</accession>
<dbReference type="EMBL" id="QGLC01000018">
    <property type="protein sequence ID" value="RAL68907.1"/>
    <property type="molecule type" value="Genomic_DNA"/>
</dbReference>
<sequence>MGSVAFCINTVLDSLKVTLPTVEYIPLVTDINPEIISVTAEKMYQDYNSNIESANDYYMDKRIKVEGRLAEFALGDMGEYWIKLETSSGSANILCYFSPAYQLIEAEVQSMIGQLVTISGVCTGMQGGLVVLKPSFSCDLPIEPGSVTVVCCS</sequence>
<name>A0A328EK55_9CHLR</name>
<dbReference type="Pfam" id="PF12869">
    <property type="entry name" value="tRNA_anti-like"/>
    <property type="match status" value="1"/>
</dbReference>
<dbReference type="Proteomes" id="UP000249146">
    <property type="component" value="Unassembled WGS sequence"/>
</dbReference>